<feature type="transmembrane region" description="Helical" evidence="5">
    <location>
        <begin position="114"/>
        <end position="132"/>
    </location>
</feature>
<dbReference type="Gene3D" id="1.20.1540.10">
    <property type="entry name" value="Rhomboid-like"/>
    <property type="match status" value="1"/>
</dbReference>
<organism evidence="7 8">
    <name type="scientific">Marinirhabdus gelatinilytica</name>
    <dbReference type="NCBI Taxonomy" id="1703343"/>
    <lineage>
        <taxon>Bacteria</taxon>
        <taxon>Pseudomonadati</taxon>
        <taxon>Bacteroidota</taxon>
        <taxon>Flavobacteriia</taxon>
        <taxon>Flavobacteriales</taxon>
        <taxon>Flavobacteriaceae</taxon>
    </lineage>
</organism>
<keyword evidence="2 5" id="KW-0812">Transmembrane</keyword>
<evidence type="ECO:0000256" key="2">
    <source>
        <dbReference type="ARBA" id="ARBA00022692"/>
    </source>
</evidence>
<evidence type="ECO:0000256" key="3">
    <source>
        <dbReference type="ARBA" id="ARBA00022989"/>
    </source>
</evidence>
<reference evidence="7 8" key="1">
    <citation type="submission" date="2018-07" db="EMBL/GenBank/DDBJ databases">
        <title>Genomic Encyclopedia of Type Strains, Phase IV (KMG-IV): sequencing the most valuable type-strain genomes for metagenomic binning, comparative biology and taxonomic classification.</title>
        <authorList>
            <person name="Goeker M."/>
        </authorList>
    </citation>
    <scope>NUCLEOTIDE SEQUENCE [LARGE SCALE GENOMIC DNA]</scope>
    <source>
        <strain evidence="7 8">DSM 101478</strain>
    </source>
</reference>
<gene>
    <name evidence="7" type="ORF">C8D94_1011149</name>
</gene>
<dbReference type="EMBL" id="QRAO01000001">
    <property type="protein sequence ID" value="RDK89263.1"/>
    <property type="molecule type" value="Genomic_DNA"/>
</dbReference>
<evidence type="ECO:0000256" key="4">
    <source>
        <dbReference type="ARBA" id="ARBA00023136"/>
    </source>
</evidence>
<feature type="transmembrane region" description="Helical" evidence="5">
    <location>
        <begin position="67"/>
        <end position="85"/>
    </location>
</feature>
<feature type="transmembrane region" description="Helical" evidence="5">
    <location>
        <begin position="92"/>
        <end position="108"/>
    </location>
</feature>
<dbReference type="InterPro" id="IPR022764">
    <property type="entry name" value="Peptidase_S54_rhomboid_dom"/>
</dbReference>
<evidence type="ECO:0000313" key="7">
    <source>
        <dbReference type="EMBL" id="RDK89263.1"/>
    </source>
</evidence>
<dbReference type="InterPro" id="IPR035952">
    <property type="entry name" value="Rhomboid-like_sf"/>
</dbReference>
<keyword evidence="4 5" id="KW-0472">Membrane</keyword>
<accession>A0A370QLN0</accession>
<keyword evidence="7" id="KW-0378">Hydrolase</keyword>
<protein>
    <submittedName>
        <fullName evidence="7">Membrane associated rhomboid family serine protease</fullName>
    </submittedName>
</protein>
<dbReference type="Pfam" id="PF01694">
    <property type="entry name" value="Rhomboid"/>
    <property type="match status" value="1"/>
</dbReference>
<evidence type="ECO:0000259" key="6">
    <source>
        <dbReference type="Pfam" id="PF01694"/>
    </source>
</evidence>
<keyword evidence="3 5" id="KW-1133">Transmembrane helix</keyword>
<name>A0A370QLN0_9FLAO</name>
<dbReference type="PANTHER" id="PTHR43731">
    <property type="entry name" value="RHOMBOID PROTEASE"/>
    <property type="match status" value="1"/>
</dbReference>
<dbReference type="GO" id="GO:0004252">
    <property type="term" value="F:serine-type endopeptidase activity"/>
    <property type="evidence" value="ECO:0007669"/>
    <property type="project" value="InterPro"/>
</dbReference>
<dbReference type="InterPro" id="IPR050925">
    <property type="entry name" value="Rhomboid_protease_S54"/>
</dbReference>
<feature type="transmembrane region" description="Helical" evidence="5">
    <location>
        <begin position="164"/>
        <end position="183"/>
    </location>
</feature>
<evidence type="ECO:0000256" key="5">
    <source>
        <dbReference type="SAM" id="Phobius"/>
    </source>
</evidence>
<dbReference type="OrthoDB" id="465874at2"/>
<keyword evidence="7" id="KW-0645">Protease</keyword>
<evidence type="ECO:0000256" key="1">
    <source>
        <dbReference type="ARBA" id="ARBA00004141"/>
    </source>
</evidence>
<dbReference type="GO" id="GO:0016020">
    <property type="term" value="C:membrane"/>
    <property type="evidence" value="ECO:0007669"/>
    <property type="project" value="UniProtKB-SubCell"/>
</dbReference>
<dbReference type="SUPFAM" id="SSF144091">
    <property type="entry name" value="Rhomboid-like"/>
    <property type="match status" value="1"/>
</dbReference>
<proteinExistence type="predicted"/>
<dbReference type="RefSeq" id="WP_115122887.1">
    <property type="nucleotide sequence ID" value="NZ_QRAO01000001.1"/>
</dbReference>
<comment type="caution">
    <text evidence="7">The sequence shown here is derived from an EMBL/GenBank/DDBJ whole genome shotgun (WGS) entry which is preliminary data.</text>
</comment>
<dbReference type="GO" id="GO:0006508">
    <property type="term" value="P:proteolysis"/>
    <property type="evidence" value="ECO:0007669"/>
    <property type="project" value="UniProtKB-KW"/>
</dbReference>
<keyword evidence="8" id="KW-1185">Reference proteome</keyword>
<evidence type="ECO:0000313" key="8">
    <source>
        <dbReference type="Proteomes" id="UP000255317"/>
    </source>
</evidence>
<dbReference type="AlphaFoldDB" id="A0A370QLN0"/>
<feature type="domain" description="Peptidase S54 rhomboid" evidence="6">
    <location>
        <begin position="54"/>
        <end position="185"/>
    </location>
</feature>
<feature type="transmembrane region" description="Helical" evidence="5">
    <location>
        <begin position="139"/>
        <end position="158"/>
    </location>
</feature>
<dbReference type="PANTHER" id="PTHR43731:SF9">
    <property type="entry name" value="SLR1461 PROTEIN"/>
    <property type="match status" value="1"/>
</dbReference>
<dbReference type="Proteomes" id="UP000255317">
    <property type="component" value="Unassembled WGS sequence"/>
</dbReference>
<sequence>MGSKQPLQFTIDVIIYPLLFVFTAWLVFWVETRFNLNLNYLGILPQDFKGLRGVLFSPFIHSSLKHLFNNSIPIIVLGTALFYFYRNIKWKVFAIGFLLTGLLTWSIGRQAYHIGASGIVYLLASFLFFKGIFSKQYQLTALALVVVFLYGSLLWYVFPIDPKISWEGHLSGFLVGFVLALVFRKNPIENKKFDWEKESYVEEEDEFMKCFDEHGNFIETPKDEIEIDETDTEENNLNVSKQRKITITYTLKNEPDAD</sequence>
<comment type="subcellular location">
    <subcellularLocation>
        <location evidence="1">Membrane</location>
        <topology evidence="1">Multi-pass membrane protein</topology>
    </subcellularLocation>
</comment>
<feature type="transmembrane region" description="Helical" evidence="5">
    <location>
        <begin position="9"/>
        <end position="30"/>
    </location>
</feature>